<organism evidence="2 3">
    <name type="scientific">Syncephalastrum racemosum</name>
    <name type="common">Filamentous fungus</name>
    <dbReference type="NCBI Taxonomy" id="13706"/>
    <lineage>
        <taxon>Eukaryota</taxon>
        <taxon>Fungi</taxon>
        <taxon>Fungi incertae sedis</taxon>
        <taxon>Mucoromycota</taxon>
        <taxon>Mucoromycotina</taxon>
        <taxon>Mucoromycetes</taxon>
        <taxon>Mucorales</taxon>
        <taxon>Syncephalastraceae</taxon>
        <taxon>Syncephalastrum</taxon>
    </lineage>
</organism>
<dbReference type="OrthoDB" id="5590536at2759"/>
<evidence type="ECO:0000256" key="1">
    <source>
        <dbReference type="RuleBase" id="RU362092"/>
    </source>
</evidence>
<dbReference type="PANTHER" id="PTHR11390:SF21">
    <property type="entry name" value="DNA TOPOISOMERASE 3-ALPHA"/>
    <property type="match status" value="1"/>
</dbReference>
<dbReference type="AlphaFoldDB" id="A0A1X2HP01"/>
<dbReference type="STRING" id="13706.A0A1X2HP01"/>
<comment type="caution">
    <text evidence="2">The sequence shown here is derived from an EMBL/GenBank/DDBJ whole genome shotgun (WGS) entry which is preliminary data.</text>
</comment>
<gene>
    <name evidence="2" type="ORF">BCR43DRAFT_168355</name>
</gene>
<comment type="function">
    <text evidence="1">Introduces a single-strand break via transesterification at a target site in duplex DNA. Releases the supercoiling and torsional tension of DNA introduced during the DNA replication and transcription by transiently cleaving and rejoining one strand of the DNA duplex. The scissile phosphodiester is attacked by the catalytic tyrosine of the enzyme, resulting in the formation of a DNA-(5'-phosphotyrosyl)-enzyme intermediate and the expulsion of a 3'-OH DNA strand.</text>
</comment>
<dbReference type="GO" id="GO:0003677">
    <property type="term" value="F:DNA binding"/>
    <property type="evidence" value="ECO:0007669"/>
    <property type="project" value="UniProtKB-KW"/>
</dbReference>
<dbReference type="GO" id="GO:0005634">
    <property type="term" value="C:nucleus"/>
    <property type="evidence" value="ECO:0007669"/>
    <property type="project" value="TreeGrafter"/>
</dbReference>
<keyword evidence="1" id="KW-0799">Topoisomerase</keyword>
<dbReference type="InterPro" id="IPR023405">
    <property type="entry name" value="Topo_IA_core_domain"/>
</dbReference>
<keyword evidence="1" id="KW-0413">Isomerase</keyword>
<name>A0A1X2HP01_SYNRA</name>
<dbReference type="GO" id="GO:0006310">
    <property type="term" value="P:DNA recombination"/>
    <property type="evidence" value="ECO:0007669"/>
    <property type="project" value="TreeGrafter"/>
</dbReference>
<evidence type="ECO:0000313" key="2">
    <source>
        <dbReference type="EMBL" id="ORZ01125.1"/>
    </source>
</evidence>
<accession>A0A1X2HP01</accession>
<dbReference type="PANTHER" id="PTHR11390">
    <property type="entry name" value="PROKARYOTIC DNA TOPOISOMERASE"/>
    <property type="match status" value="1"/>
</dbReference>
<dbReference type="EC" id="5.6.2.1" evidence="1"/>
<comment type="similarity">
    <text evidence="1">Belongs to the type IA topoisomerase family.</text>
</comment>
<evidence type="ECO:0000313" key="3">
    <source>
        <dbReference type="Proteomes" id="UP000242180"/>
    </source>
</evidence>
<dbReference type="GO" id="GO:0006281">
    <property type="term" value="P:DNA repair"/>
    <property type="evidence" value="ECO:0007669"/>
    <property type="project" value="TreeGrafter"/>
</dbReference>
<dbReference type="EMBL" id="MCGN01000002">
    <property type="protein sequence ID" value="ORZ01125.1"/>
    <property type="molecule type" value="Genomic_DNA"/>
</dbReference>
<protein>
    <recommendedName>
        <fullName evidence="1">DNA topoisomerase</fullName>
        <ecNumber evidence="1">5.6.2.1</ecNumber>
    </recommendedName>
</protein>
<reference evidence="2 3" key="1">
    <citation type="submission" date="2016-07" db="EMBL/GenBank/DDBJ databases">
        <title>Pervasive Adenine N6-methylation of Active Genes in Fungi.</title>
        <authorList>
            <consortium name="DOE Joint Genome Institute"/>
            <person name="Mondo S.J."/>
            <person name="Dannebaum R.O."/>
            <person name="Kuo R.C."/>
            <person name="Labutti K."/>
            <person name="Haridas S."/>
            <person name="Kuo A."/>
            <person name="Salamov A."/>
            <person name="Ahrendt S.R."/>
            <person name="Lipzen A."/>
            <person name="Sullivan W."/>
            <person name="Andreopoulos W.B."/>
            <person name="Clum A."/>
            <person name="Lindquist E."/>
            <person name="Daum C."/>
            <person name="Ramamoorthy G.K."/>
            <person name="Gryganskyi A."/>
            <person name="Culley D."/>
            <person name="Magnuson J.K."/>
            <person name="James T.Y."/>
            <person name="O'Malley M.A."/>
            <person name="Stajich J.E."/>
            <person name="Spatafora J.W."/>
            <person name="Visel A."/>
            <person name="Grigoriev I.V."/>
        </authorList>
    </citation>
    <scope>NUCLEOTIDE SEQUENCE [LARGE SCALE GENOMIC DNA]</scope>
    <source>
        <strain evidence="2 3">NRRL 2496</strain>
    </source>
</reference>
<sequence>MLHIFKLFPVRFITTFNCHRDVLSRCYVNQSGAGWGYKTRAIVEPKWFVQKEAPSPASKTMRILCVAEKNSAAKAIAGLLSSNNFRAERSNAEYIMNYSFDYTFENRPSSIIMTSVRGHITDHIFRAPYDKFGEGDPIDLFHAPIHVVSSYFTKF</sequence>
<dbReference type="InParanoid" id="A0A1X2HP01"/>
<dbReference type="Gene3D" id="3.40.50.140">
    <property type="match status" value="1"/>
</dbReference>
<dbReference type="InterPro" id="IPR000380">
    <property type="entry name" value="Topo_IA"/>
</dbReference>
<proteinExistence type="inferred from homology"/>
<dbReference type="SUPFAM" id="SSF56712">
    <property type="entry name" value="Prokaryotic type I DNA topoisomerase"/>
    <property type="match status" value="1"/>
</dbReference>
<dbReference type="GO" id="GO:0031422">
    <property type="term" value="C:RecQ family helicase-topoisomerase III complex"/>
    <property type="evidence" value="ECO:0007669"/>
    <property type="project" value="TreeGrafter"/>
</dbReference>
<dbReference type="GO" id="GO:0003917">
    <property type="term" value="F:DNA topoisomerase type I (single strand cut, ATP-independent) activity"/>
    <property type="evidence" value="ECO:0007669"/>
    <property type="project" value="UniProtKB-EC"/>
</dbReference>
<dbReference type="Proteomes" id="UP000242180">
    <property type="component" value="Unassembled WGS sequence"/>
</dbReference>
<keyword evidence="1" id="KW-0238">DNA-binding</keyword>
<comment type="catalytic activity">
    <reaction evidence="1">
        <text>ATP-independent breakage of single-stranded DNA, followed by passage and rejoining.</text>
        <dbReference type="EC" id="5.6.2.1"/>
    </reaction>
</comment>
<dbReference type="GO" id="GO:0006265">
    <property type="term" value="P:DNA topological change"/>
    <property type="evidence" value="ECO:0007669"/>
    <property type="project" value="InterPro"/>
</dbReference>
<keyword evidence="3" id="KW-1185">Reference proteome</keyword>